<dbReference type="Proteomes" id="UP000675664">
    <property type="component" value="Unassembled WGS sequence"/>
</dbReference>
<dbReference type="Pfam" id="PF13155">
    <property type="entry name" value="Toprim_2"/>
    <property type="match status" value="1"/>
</dbReference>
<name>A0A8J7VZD5_9FIRM</name>
<dbReference type="AlphaFoldDB" id="A0A8J7VZD5"/>
<gene>
    <name evidence="2" type="ORF">KCX82_00945</name>
</gene>
<feature type="domain" description="DUF3991" evidence="1">
    <location>
        <begin position="119"/>
        <end position="194"/>
    </location>
</feature>
<sequence>MGYVYFTDEQKQRANAVDLEDFLIRQGEKLIRSGREKRLVSDHSITVRGNEWYDHAAEKGGCAIDFVQMFYGRSFPDAMTMLLNGEQGQAYRPSEQRQREQPKPFVLPEANSDMRRVFAYLIKTRCLDSNVVSVFAHAKLIYEDVKYHNVVFIGCDSKGVARHAHKRGTYTQGDPFKGNVDGCDPRYSFHYTGKGNIVYVFEAPIDMLSFISMDQNDWQQNSYVSLCGLAEHALLQLLAENSQVQKIGLCLDNDKAGLKARERLIGILAEKGYGEVFSLLPQQKDWNEDLKAMKQEAQMPEQEHSKQALYVMI</sequence>
<evidence type="ECO:0000259" key="1">
    <source>
        <dbReference type="Pfam" id="PF13154"/>
    </source>
</evidence>
<reference evidence="2" key="1">
    <citation type="submission" date="2021-04" db="EMBL/GenBank/DDBJ databases">
        <title>Sinoanaerobacter chloroacetimidivorans sp. nov., an obligate anaerobic bacterium isolated from anaerobic sludge.</title>
        <authorList>
            <person name="Bao Y."/>
        </authorList>
    </citation>
    <scope>NUCLEOTIDE SEQUENCE</scope>
    <source>
        <strain evidence="2">BAD-6</strain>
    </source>
</reference>
<organism evidence="2 3">
    <name type="scientific">Sinanaerobacter chloroacetimidivorans</name>
    <dbReference type="NCBI Taxonomy" id="2818044"/>
    <lineage>
        <taxon>Bacteria</taxon>
        <taxon>Bacillati</taxon>
        <taxon>Bacillota</taxon>
        <taxon>Clostridia</taxon>
        <taxon>Peptostreptococcales</taxon>
        <taxon>Anaerovoracaceae</taxon>
        <taxon>Sinanaerobacter</taxon>
    </lineage>
</organism>
<evidence type="ECO:0000313" key="3">
    <source>
        <dbReference type="Proteomes" id="UP000675664"/>
    </source>
</evidence>
<dbReference type="EMBL" id="JAGSND010000001">
    <property type="protein sequence ID" value="MBR0596430.1"/>
    <property type="molecule type" value="Genomic_DNA"/>
</dbReference>
<dbReference type="Gene3D" id="3.40.1360.10">
    <property type="match status" value="1"/>
</dbReference>
<dbReference type="RefSeq" id="WP_227016560.1">
    <property type="nucleotide sequence ID" value="NZ_JAGSND010000001.1"/>
</dbReference>
<proteinExistence type="predicted"/>
<comment type="caution">
    <text evidence="2">The sequence shown here is derived from an EMBL/GenBank/DDBJ whole genome shotgun (WGS) entry which is preliminary data.</text>
</comment>
<accession>A0A8J7VZD5</accession>
<protein>
    <submittedName>
        <fullName evidence="2">DUF3991 and TOPRIM domain-containing protein</fullName>
    </submittedName>
</protein>
<keyword evidence="3" id="KW-1185">Reference proteome</keyword>
<dbReference type="InterPro" id="IPR025054">
    <property type="entry name" value="DUF3991"/>
</dbReference>
<dbReference type="SUPFAM" id="SSF57783">
    <property type="entry name" value="Zinc beta-ribbon"/>
    <property type="match status" value="1"/>
</dbReference>
<dbReference type="SUPFAM" id="SSF56731">
    <property type="entry name" value="DNA primase core"/>
    <property type="match status" value="1"/>
</dbReference>
<reference evidence="2" key="2">
    <citation type="submission" date="2021-04" db="EMBL/GenBank/DDBJ databases">
        <authorList>
            <person name="Liu J."/>
        </authorList>
    </citation>
    <scope>NUCLEOTIDE SEQUENCE</scope>
    <source>
        <strain evidence="2">BAD-6</strain>
    </source>
</reference>
<evidence type="ECO:0000313" key="2">
    <source>
        <dbReference type="EMBL" id="MBR0596430.1"/>
    </source>
</evidence>
<dbReference type="Pfam" id="PF13154">
    <property type="entry name" value="DUF3991"/>
    <property type="match status" value="1"/>
</dbReference>